<dbReference type="AlphaFoldDB" id="A0A4Q1UA39"/>
<evidence type="ECO:0000256" key="1">
    <source>
        <dbReference type="SAM" id="Phobius"/>
    </source>
</evidence>
<evidence type="ECO:0000313" key="2">
    <source>
        <dbReference type="EMBL" id="RXT28782.1"/>
    </source>
</evidence>
<accession>A0A4Q1UA39</accession>
<comment type="caution">
    <text evidence="2">The sequence shown here is derived from an EMBL/GenBank/DDBJ whole genome shotgun (WGS) entry which is preliminary data.</text>
</comment>
<feature type="transmembrane region" description="Helical" evidence="1">
    <location>
        <begin position="6"/>
        <end position="22"/>
    </location>
</feature>
<dbReference type="EMBL" id="MZMU01000003">
    <property type="protein sequence ID" value="RXT28782.1"/>
    <property type="molecule type" value="Genomic_DNA"/>
</dbReference>
<keyword evidence="1" id="KW-0812">Transmembrane</keyword>
<proteinExistence type="predicted"/>
<feature type="transmembrane region" description="Helical" evidence="1">
    <location>
        <begin position="51"/>
        <end position="72"/>
    </location>
</feature>
<name>A0A4Q1UA39_RHILE</name>
<reference evidence="2 3" key="1">
    <citation type="submission" date="2017-03" db="EMBL/GenBank/DDBJ databases">
        <authorList>
            <person name="Safronova V.I."/>
            <person name="Sazanova A.L."/>
            <person name="Chirak E.R."/>
        </authorList>
    </citation>
    <scope>NUCLEOTIDE SEQUENCE [LARGE SCALE GENOMIC DNA]</scope>
    <source>
        <strain evidence="2 3">Tri-43</strain>
    </source>
</reference>
<dbReference type="Proteomes" id="UP000290767">
    <property type="component" value="Unassembled WGS sequence"/>
</dbReference>
<organism evidence="2 3">
    <name type="scientific">Rhizobium leguminosarum</name>
    <dbReference type="NCBI Taxonomy" id="384"/>
    <lineage>
        <taxon>Bacteria</taxon>
        <taxon>Pseudomonadati</taxon>
        <taxon>Pseudomonadota</taxon>
        <taxon>Alphaproteobacteria</taxon>
        <taxon>Hyphomicrobiales</taxon>
        <taxon>Rhizobiaceae</taxon>
        <taxon>Rhizobium/Agrobacterium group</taxon>
        <taxon>Rhizobium</taxon>
    </lineage>
</organism>
<keyword evidence="1" id="KW-1133">Transmembrane helix</keyword>
<evidence type="ECO:0000313" key="3">
    <source>
        <dbReference type="Proteomes" id="UP000290767"/>
    </source>
</evidence>
<sequence length="76" mass="8539">MFEVVLAVVIAAAVFDTFWLNAKRTRLRSNPEIPISAVEVRERQVKLGQNIALLVGAIVIAGLAIQFLFQLWPLRH</sequence>
<protein>
    <submittedName>
        <fullName evidence="2">Uncharacterized protein</fullName>
    </submittedName>
</protein>
<dbReference type="RefSeq" id="WP_129418289.1">
    <property type="nucleotide sequence ID" value="NZ_MZMU01000003.1"/>
</dbReference>
<gene>
    <name evidence="2" type="ORF">B5P46_08460</name>
</gene>
<keyword evidence="1" id="KW-0472">Membrane</keyword>